<dbReference type="EMBL" id="CAJFCW020000004">
    <property type="protein sequence ID" value="CAG9113255.1"/>
    <property type="molecule type" value="Genomic_DNA"/>
</dbReference>
<dbReference type="Proteomes" id="UP000783686">
    <property type="component" value="Unassembled WGS sequence"/>
</dbReference>
<protein>
    <submittedName>
        <fullName evidence="3">Uncharacterized protein</fullName>
    </submittedName>
</protein>
<dbReference type="AlphaFoldDB" id="A0A811KWE8"/>
<sequence length="351" mass="40852">MVDGGPVTAITKESVLKILLSAITLVFQDLEIRYPGYALEATLKYREVYVLGASTVYEYKAKITYKDRKVSYEWLDPTVLIQTHENVKADINGNGYVFSLLGMKEYISVGDYYYKTSLMSRNMIDMAKEKHLKKFEFVTDGFNLFYKINNTLLSWDPSTSKKRSVCKGVPGELIGFDESTFNIVVKDDHLYFILGIHESCFKKKVGPYTGLHKIPLYLSRTYSDQLESQWYNLRHVALFSPDSVDKISPGHLIKFKAIPLEDQFELCHDLSKYIRHLIKYLAIIQIVIHLCFVMVVVMLYVIIYGNVRVKKHLKKLVRDNTKRKRKTVDKSSRNRKRSRSRSRNMPKKLNR</sequence>
<evidence type="ECO:0000256" key="1">
    <source>
        <dbReference type="SAM" id="MobiDB-lite"/>
    </source>
</evidence>
<organism evidence="3 4">
    <name type="scientific">Bursaphelenchus okinawaensis</name>
    <dbReference type="NCBI Taxonomy" id="465554"/>
    <lineage>
        <taxon>Eukaryota</taxon>
        <taxon>Metazoa</taxon>
        <taxon>Ecdysozoa</taxon>
        <taxon>Nematoda</taxon>
        <taxon>Chromadorea</taxon>
        <taxon>Rhabditida</taxon>
        <taxon>Tylenchina</taxon>
        <taxon>Tylenchomorpha</taxon>
        <taxon>Aphelenchoidea</taxon>
        <taxon>Aphelenchoididae</taxon>
        <taxon>Bursaphelenchus</taxon>
    </lineage>
</organism>
<dbReference type="Proteomes" id="UP000614601">
    <property type="component" value="Unassembled WGS sequence"/>
</dbReference>
<proteinExistence type="predicted"/>
<comment type="caution">
    <text evidence="3">The sequence shown here is derived from an EMBL/GenBank/DDBJ whole genome shotgun (WGS) entry which is preliminary data.</text>
</comment>
<dbReference type="EMBL" id="CAJFDH010000004">
    <property type="protein sequence ID" value="CAD5220140.1"/>
    <property type="molecule type" value="Genomic_DNA"/>
</dbReference>
<feature type="transmembrane region" description="Helical" evidence="2">
    <location>
        <begin position="280"/>
        <end position="305"/>
    </location>
</feature>
<feature type="region of interest" description="Disordered" evidence="1">
    <location>
        <begin position="320"/>
        <end position="351"/>
    </location>
</feature>
<gene>
    <name evidence="3" type="ORF">BOKJ2_LOCUS8795</name>
</gene>
<accession>A0A811KWE8</accession>
<evidence type="ECO:0000313" key="4">
    <source>
        <dbReference type="Proteomes" id="UP000614601"/>
    </source>
</evidence>
<keyword evidence="2" id="KW-0812">Transmembrane</keyword>
<name>A0A811KWE8_9BILA</name>
<keyword evidence="2" id="KW-0472">Membrane</keyword>
<keyword evidence="2" id="KW-1133">Transmembrane helix</keyword>
<reference evidence="3" key="1">
    <citation type="submission" date="2020-09" db="EMBL/GenBank/DDBJ databases">
        <authorList>
            <person name="Kikuchi T."/>
        </authorList>
    </citation>
    <scope>NUCLEOTIDE SEQUENCE</scope>
    <source>
        <strain evidence="3">SH1</strain>
    </source>
</reference>
<evidence type="ECO:0000256" key="2">
    <source>
        <dbReference type="SAM" id="Phobius"/>
    </source>
</evidence>
<evidence type="ECO:0000313" key="3">
    <source>
        <dbReference type="EMBL" id="CAD5220140.1"/>
    </source>
</evidence>
<keyword evidence="4" id="KW-1185">Reference proteome</keyword>